<name>A0A1I3VI45_9HYPH</name>
<dbReference type="CDD" id="cd00442">
    <property type="entry name" value="Lyz-like"/>
    <property type="match status" value="1"/>
</dbReference>
<sequence length="178" mass="20058">MSACATPPSRINDICAVFDQNDGWLNNWQSAAKKAERRHGVPVPVLMATVRKESGFKAHAKPPRTKLFGFIPWKRQSSAYGYSQALDGTWAQYQREAGAFGARRSNFADAVDFVGWYHAKTADTYGVAKNDTYRLYMAYYLGWTGFKRGNWSASVQGYARDTDQMARRYAAQLRQCGS</sequence>
<organism evidence="2 3">
    <name type="scientific">Neomesorhizobium albiziae</name>
    <dbReference type="NCBI Taxonomy" id="335020"/>
    <lineage>
        <taxon>Bacteria</taxon>
        <taxon>Pseudomonadati</taxon>
        <taxon>Pseudomonadota</taxon>
        <taxon>Alphaproteobacteria</taxon>
        <taxon>Hyphomicrobiales</taxon>
        <taxon>Phyllobacteriaceae</taxon>
        <taxon>Neomesorhizobium</taxon>
    </lineage>
</organism>
<dbReference type="SUPFAM" id="SSF53955">
    <property type="entry name" value="Lysozyme-like"/>
    <property type="match status" value="1"/>
</dbReference>
<dbReference type="Pfam" id="PF19489">
    <property type="entry name" value="SLT_4"/>
    <property type="match status" value="1"/>
</dbReference>
<dbReference type="AlphaFoldDB" id="A0A1I3VI45"/>
<gene>
    <name evidence="2" type="ORF">SAMN04488498_101481</name>
</gene>
<accession>A0A1I3VI45</accession>
<dbReference type="InterPro" id="IPR045795">
    <property type="entry name" value="SLT_4"/>
</dbReference>
<protein>
    <recommendedName>
        <fullName evidence="1">Transglycosylase SLT domain-containing protein</fullName>
    </recommendedName>
</protein>
<reference evidence="2 3" key="1">
    <citation type="submission" date="2016-10" db="EMBL/GenBank/DDBJ databases">
        <authorList>
            <person name="Varghese N."/>
            <person name="Submissions S."/>
        </authorList>
    </citation>
    <scope>NUCLEOTIDE SEQUENCE [LARGE SCALE GENOMIC DNA]</scope>
    <source>
        <strain evidence="2 3">DSM 21822</strain>
    </source>
</reference>
<evidence type="ECO:0000259" key="1">
    <source>
        <dbReference type="Pfam" id="PF19489"/>
    </source>
</evidence>
<dbReference type="Proteomes" id="UP000323300">
    <property type="component" value="Unassembled WGS sequence"/>
</dbReference>
<proteinExistence type="predicted"/>
<evidence type="ECO:0000313" key="2">
    <source>
        <dbReference type="EMBL" id="SFJ94852.1"/>
    </source>
</evidence>
<dbReference type="EMBL" id="FOSL01000001">
    <property type="protein sequence ID" value="SFJ94852.1"/>
    <property type="molecule type" value="Genomic_DNA"/>
</dbReference>
<dbReference type="InterPro" id="IPR023346">
    <property type="entry name" value="Lysozyme-like_dom_sf"/>
</dbReference>
<feature type="domain" description="Transglycosylase SLT" evidence="1">
    <location>
        <begin position="1"/>
        <end position="176"/>
    </location>
</feature>
<keyword evidence="3" id="KW-1185">Reference proteome</keyword>
<evidence type="ECO:0000313" key="3">
    <source>
        <dbReference type="Proteomes" id="UP000323300"/>
    </source>
</evidence>
<dbReference type="Gene3D" id="1.10.530.10">
    <property type="match status" value="1"/>
</dbReference>